<dbReference type="AlphaFoldDB" id="A0A2V1ZVC7"/>
<dbReference type="EMBL" id="QGGM01000011">
    <property type="protein sequence ID" value="PWK09494.1"/>
    <property type="molecule type" value="Genomic_DNA"/>
</dbReference>
<sequence>MTQPSTSDTHLPSADITAVGGTISEGNAEQSSILPDSTQPAIVHPNFDPSRLALDPARPLSDIPEPARRLNGQLQRLYGRSARFYQPKEHSLSKWSLIASEVLGEHLSLLRAAELVEFPASFYHNHSAQPLLSSLNSMTLLDMADIQQALRAYPKLHRYGFALNGSSVSTDTSVSSNAKNKQASFRALTKRYNPDELLNSVYAEDWQVVLQPQQFETGEGSLATDIMACSVAVHALRQCETRKSINHRYSAAQICQHIRSYLLSQIICEPSQRHAYRQIRIFTGHVIVAAYHLGWEIQVSDDGQCYFNLSSRSGLLTRYPNMQDYDINGWSS</sequence>
<keyword evidence="3" id="KW-1185">Reference proteome</keyword>
<dbReference type="RefSeq" id="WP_109591729.1">
    <property type="nucleotide sequence ID" value="NZ_CAJGZY010000012.1"/>
</dbReference>
<accession>A0A2V1ZVC7</accession>
<protein>
    <submittedName>
        <fullName evidence="2">Uncharacterized protein</fullName>
    </submittedName>
</protein>
<evidence type="ECO:0000313" key="2">
    <source>
        <dbReference type="EMBL" id="PWK09494.1"/>
    </source>
</evidence>
<dbReference type="GeneID" id="60255653"/>
<feature type="region of interest" description="Disordered" evidence="1">
    <location>
        <begin position="1"/>
        <end position="39"/>
    </location>
</feature>
<comment type="caution">
    <text evidence="2">The sequence shown here is derived from an EMBL/GenBank/DDBJ whole genome shotgun (WGS) entry which is preliminary data.</text>
</comment>
<dbReference type="Proteomes" id="UP000245655">
    <property type="component" value="Unassembled WGS sequence"/>
</dbReference>
<reference evidence="2 3" key="1">
    <citation type="submission" date="2018-05" db="EMBL/GenBank/DDBJ databases">
        <title>Genomic Encyclopedia of Type Strains, Phase IV (KMG-IV): sequencing the most valuable type-strain genomes for metagenomic binning, comparative biology and taxonomic classification.</title>
        <authorList>
            <person name="Goeker M."/>
        </authorList>
    </citation>
    <scope>NUCLEOTIDE SEQUENCE [LARGE SCALE GENOMIC DNA]</scope>
    <source>
        <strain evidence="2 3">DSM 7229</strain>
    </source>
</reference>
<proteinExistence type="predicted"/>
<feature type="compositionally biased region" description="Polar residues" evidence="1">
    <location>
        <begin position="24"/>
        <end position="39"/>
    </location>
</feature>
<gene>
    <name evidence="2" type="ORF">C8D84_11129</name>
</gene>
<feature type="compositionally biased region" description="Polar residues" evidence="1">
    <location>
        <begin position="1"/>
        <end position="10"/>
    </location>
</feature>
<evidence type="ECO:0000256" key="1">
    <source>
        <dbReference type="SAM" id="MobiDB-lite"/>
    </source>
</evidence>
<evidence type="ECO:0000313" key="3">
    <source>
        <dbReference type="Proteomes" id="UP000245655"/>
    </source>
</evidence>
<organism evidence="2 3">
    <name type="scientific">Psychrobacter immobilis</name>
    <dbReference type="NCBI Taxonomy" id="498"/>
    <lineage>
        <taxon>Bacteria</taxon>
        <taxon>Pseudomonadati</taxon>
        <taxon>Pseudomonadota</taxon>
        <taxon>Gammaproteobacteria</taxon>
        <taxon>Moraxellales</taxon>
        <taxon>Moraxellaceae</taxon>
        <taxon>Psychrobacter</taxon>
    </lineage>
</organism>
<name>A0A2V1ZVC7_PSYIM</name>